<dbReference type="EMBL" id="JASNWA010000004">
    <property type="protein sequence ID" value="KAK3175848.1"/>
    <property type="molecule type" value="Genomic_DNA"/>
</dbReference>
<sequence>MSALVTKKLAAMNSRQWRINLGRKSIEIRREVDRILKIVAVAKGFGTSLTSIDPVDAGIPWAGVCVLLPLLLNDSQQRQMAIDGLEYIAQLIRRYAEVERIYLRRIDHRLNRDLEAALSHVLEFEARAFCQFARNTGLQAMRNIVKIDGWEAILNTIKESETDCDKLTGIIDAKCQHTWHEQLEASISEQARKVDELLVHSQAQDKEC</sequence>
<evidence type="ECO:0000313" key="3">
    <source>
        <dbReference type="Proteomes" id="UP001276659"/>
    </source>
</evidence>
<organism evidence="2 3">
    <name type="scientific">Lepraria neglecta</name>
    <dbReference type="NCBI Taxonomy" id="209136"/>
    <lineage>
        <taxon>Eukaryota</taxon>
        <taxon>Fungi</taxon>
        <taxon>Dikarya</taxon>
        <taxon>Ascomycota</taxon>
        <taxon>Pezizomycotina</taxon>
        <taxon>Lecanoromycetes</taxon>
        <taxon>OSLEUM clade</taxon>
        <taxon>Lecanoromycetidae</taxon>
        <taxon>Lecanorales</taxon>
        <taxon>Lecanorineae</taxon>
        <taxon>Stereocaulaceae</taxon>
        <taxon>Lepraria</taxon>
    </lineage>
</organism>
<gene>
    <name evidence="2" type="ORF">OEA41_007170</name>
</gene>
<evidence type="ECO:0000259" key="1">
    <source>
        <dbReference type="Pfam" id="PF17100"/>
    </source>
</evidence>
<proteinExistence type="predicted"/>
<dbReference type="Proteomes" id="UP001276659">
    <property type="component" value="Unassembled WGS sequence"/>
</dbReference>
<dbReference type="Pfam" id="PF17100">
    <property type="entry name" value="NACHT_N"/>
    <property type="match status" value="1"/>
</dbReference>
<dbReference type="AlphaFoldDB" id="A0AAD9ZCA6"/>
<dbReference type="InterPro" id="IPR031359">
    <property type="entry name" value="NACHT_N"/>
</dbReference>
<feature type="domain" description="NWD NACHT-NTPase N-terminal" evidence="1">
    <location>
        <begin position="11"/>
        <end position="162"/>
    </location>
</feature>
<keyword evidence="3" id="KW-1185">Reference proteome</keyword>
<evidence type="ECO:0000313" key="2">
    <source>
        <dbReference type="EMBL" id="KAK3175848.1"/>
    </source>
</evidence>
<comment type="caution">
    <text evidence="2">The sequence shown here is derived from an EMBL/GenBank/DDBJ whole genome shotgun (WGS) entry which is preliminary data.</text>
</comment>
<accession>A0AAD9ZCA6</accession>
<protein>
    <recommendedName>
        <fullName evidence="1">NWD NACHT-NTPase N-terminal domain-containing protein</fullName>
    </recommendedName>
</protein>
<reference evidence="2" key="1">
    <citation type="submission" date="2022-11" db="EMBL/GenBank/DDBJ databases">
        <title>Chromosomal genome sequence assembly and mating type (MAT) locus characterization of the leprose asexual lichenized fungus Lepraria neglecta (Nyl.) Erichsen.</title>
        <authorList>
            <person name="Allen J.L."/>
            <person name="Pfeffer B."/>
        </authorList>
    </citation>
    <scope>NUCLEOTIDE SEQUENCE</scope>
    <source>
        <strain evidence="2">Allen 5258</strain>
    </source>
</reference>
<name>A0AAD9ZCA6_9LECA</name>